<comment type="caution">
    <text evidence="2">The sequence shown here is derived from an EMBL/GenBank/DDBJ whole genome shotgun (WGS) entry which is preliminary data.</text>
</comment>
<reference evidence="2 3" key="1">
    <citation type="submission" date="2019-08" db="EMBL/GenBank/DDBJ databases">
        <title>The genome of the soybean aphid Biotype 1, its phylome, world population structure and adaptation to the North American continent.</title>
        <authorList>
            <person name="Giordano R."/>
            <person name="Donthu R.K."/>
            <person name="Hernandez A.G."/>
            <person name="Wright C.L."/>
            <person name="Zimin A.V."/>
        </authorList>
    </citation>
    <scope>NUCLEOTIDE SEQUENCE [LARGE SCALE GENOMIC DNA]</scope>
    <source>
        <tissue evidence="2">Whole aphids</tissue>
    </source>
</reference>
<gene>
    <name evidence="2" type="ORF">AGLY_012449</name>
</gene>
<evidence type="ECO:0000313" key="2">
    <source>
        <dbReference type="EMBL" id="KAE9528874.1"/>
    </source>
</evidence>
<feature type="transmembrane region" description="Helical" evidence="1">
    <location>
        <begin position="12"/>
        <end position="37"/>
    </location>
</feature>
<keyword evidence="1" id="KW-1133">Transmembrane helix</keyword>
<evidence type="ECO:0000313" key="3">
    <source>
        <dbReference type="Proteomes" id="UP000475862"/>
    </source>
</evidence>
<accession>A0A6G0TCB2</accession>
<feature type="transmembrane region" description="Helical" evidence="1">
    <location>
        <begin position="104"/>
        <end position="125"/>
    </location>
</feature>
<proteinExistence type="predicted"/>
<keyword evidence="1" id="KW-0472">Membrane</keyword>
<feature type="transmembrane region" description="Helical" evidence="1">
    <location>
        <begin position="61"/>
        <end position="83"/>
    </location>
</feature>
<organism evidence="2 3">
    <name type="scientific">Aphis glycines</name>
    <name type="common">Soybean aphid</name>
    <dbReference type="NCBI Taxonomy" id="307491"/>
    <lineage>
        <taxon>Eukaryota</taxon>
        <taxon>Metazoa</taxon>
        <taxon>Ecdysozoa</taxon>
        <taxon>Arthropoda</taxon>
        <taxon>Hexapoda</taxon>
        <taxon>Insecta</taxon>
        <taxon>Pterygota</taxon>
        <taxon>Neoptera</taxon>
        <taxon>Paraneoptera</taxon>
        <taxon>Hemiptera</taxon>
        <taxon>Sternorrhyncha</taxon>
        <taxon>Aphidomorpha</taxon>
        <taxon>Aphidoidea</taxon>
        <taxon>Aphididae</taxon>
        <taxon>Aphidini</taxon>
        <taxon>Aphis</taxon>
        <taxon>Aphis</taxon>
    </lineage>
</organism>
<evidence type="ECO:0000256" key="1">
    <source>
        <dbReference type="SAM" id="Phobius"/>
    </source>
</evidence>
<dbReference type="AlphaFoldDB" id="A0A6G0TCB2"/>
<name>A0A6G0TCB2_APHGL</name>
<protein>
    <submittedName>
        <fullName evidence="2">Uncharacterized protein</fullName>
    </submittedName>
</protein>
<dbReference type="EMBL" id="VYZN01000048">
    <property type="protein sequence ID" value="KAE9528874.1"/>
    <property type="molecule type" value="Genomic_DNA"/>
</dbReference>
<keyword evidence="1" id="KW-0812">Transmembrane</keyword>
<sequence length="268" mass="30779">MFRCSNQHSATDLAGVFADLIMSIASSVAFLLVRSFFRRRISFMNLKHKINVKELPTPHCVYTLSLVAKILIGMIGFTMKFFITHQLSLFGVKNNKTKLKNSNLTCFIKGSISAMVILLVVRALINPKTDFCYELNSFVCPIFIRQNKHSTIPVTLSGNDCVLTFYLHLELFWICKEIHKILLLYFSVHILENILRWVNWVTLCCTVDTEWTSNITLVTIMDEFNLNGMIVSGEKGGLCFNDLNTSKLNHVYIKYQFKQLVYVLSFYG</sequence>
<dbReference type="Proteomes" id="UP000475862">
    <property type="component" value="Unassembled WGS sequence"/>
</dbReference>
<keyword evidence="3" id="KW-1185">Reference proteome</keyword>